<proteinExistence type="predicted"/>
<dbReference type="OrthoDB" id="3240132at2759"/>
<accession>A0A0C3Q261</accession>
<feature type="non-terminal residue" evidence="2">
    <location>
        <position position="270"/>
    </location>
</feature>
<evidence type="ECO:0000313" key="3">
    <source>
        <dbReference type="Proteomes" id="UP000054248"/>
    </source>
</evidence>
<feature type="region of interest" description="Disordered" evidence="1">
    <location>
        <begin position="119"/>
        <end position="216"/>
    </location>
</feature>
<evidence type="ECO:0000256" key="1">
    <source>
        <dbReference type="SAM" id="MobiDB-lite"/>
    </source>
</evidence>
<reference evidence="3" key="2">
    <citation type="submission" date="2015-01" db="EMBL/GenBank/DDBJ databases">
        <title>Evolutionary Origins and Diversification of the Mycorrhizal Mutualists.</title>
        <authorList>
            <consortium name="DOE Joint Genome Institute"/>
            <consortium name="Mycorrhizal Genomics Consortium"/>
            <person name="Kohler A."/>
            <person name="Kuo A."/>
            <person name="Nagy L.G."/>
            <person name="Floudas D."/>
            <person name="Copeland A."/>
            <person name="Barry K.W."/>
            <person name="Cichocki N."/>
            <person name="Veneault-Fourrey C."/>
            <person name="LaButti K."/>
            <person name="Lindquist E.A."/>
            <person name="Lipzen A."/>
            <person name="Lundell T."/>
            <person name="Morin E."/>
            <person name="Murat C."/>
            <person name="Riley R."/>
            <person name="Ohm R."/>
            <person name="Sun H."/>
            <person name="Tunlid A."/>
            <person name="Henrissat B."/>
            <person name="Grigoriev I.V."/>
            <person name="Hibbett D.S."/>
            <person name="Martin F."/>
        </authorList>
    </citation>
    <scope>NUCLEOTIDE SEQUENCE [LARGE SCALE GENOMIC DNA]</scope>
    <source>
        <strain evidence="3">MUT 4182</strain>
    </source>
</reference>
<evidence type="ECO:0000313" key="2">
    <source>
        <dbReference type="EMBL" id="KIO22470.1"/>
    </source>
</evidence>
<reference evidence="2 3" key="1">
    <citation type="submission" date="2014-04" db="EMBL/GenBank/DDBJ databases">
        <authorList>
            <consortium name="DOE Joint Genome Institute"/>
            <person name="Kuo A."/>
            <person name="Girlanda M."/>
            <person name="Perotto S."/>
            <person name="Kohler A."/>
            <person name="Nagy L.G."/>
            <person name="Floudas D."/>
            <person name="Copeland A."/>
            <person name="Barry K.W."/>
            <person name="Cichocki N."/>
            <person name="Veneault-Fourrey C."/>
            <person name="LaButti K."/>
            <person name="Lindquist E.A."/>
            <person name="Lipzen A."/>
            <person name="Lundell T."/>
            <person name="Morin E."/>
            <person name="Murat C."/>
            <person name="Sun H."/>
            <person name="Tunlid A."/>
            <person name="Henrissat B."/>
            <person name="Grigoriev I.V."/>
            <person name="Hibbett D.S."/>
            <person name="Martin F."/>
            <person name="Nordberg H.P."/>
            <person name="Cantor M.N."/>
            <person name="Hua S.X."/>
        </authorList>
    </citation>
    <scope>NUCLEOTIDE SEQUENCE [LARGE SCALE GENOMIC DNA]</scope>
    <source>
        <strain evidence="2 3">MUT 4182</strain>
    </source>
</reference>
<keyword evidence="3" id="KW-1185">Reference proteome</keyword>
<organism evidence="2 3">
    <name type="scientific">Tulasnella calospora MUT 4182</name>
    <dbReference type="NCBI Taxonomy" id="1051891"/>
    <lineage>
        <taxon>Eukaryota</taxon>
        <taxon>Fungi</taxon>
        <taxon>Dikarya</taxon>
        <taxon>Basidiomycota</taxon>
        <taxon>Agaricomycotina</taxon>
        <taxon>Agaricomycetes</taxon>
        <taxon>Cantharellales</taxon>
        <taxon>Tulasnellaceae</taxon>
        <taxon>Tulasnella</taxon>
    </lineage>
</organism>
<dbReference type="AlphaFoldDB" id="A0A0C3Q261"/>
<protein>
    <submittedName>
        <fullName evidence="2">Uncharacterized protein</fullName>
    </submittedName>
</protein>
<dbReference type="HOGENOM" id="CLU_1032720_0_0_1"/>
<gene>
    <name evidence="2" type="ORF">M407DRAFT_27967</name>
</gene>
<sequence>MAETLPQLPECLSALNKKDRNKVLKQCEKTILCVPVGRRKPLAERKVEATLGIKRAIVLGDDHTGGYWIRGSDEELQLCWDRFDERGLPGYTTRAVVREGEDWRRLLEKLAADRLSQLQNSTGQGIASSSTSHRIAAPREDDGQIGGRLTPPAGGSVDVGGSEPGLLGTSPLSASFEEAATDSDGHSTTGPEFSKRLRKKARRARGGESQGPSTPPEEIALDLFFAKLAPEVIAHIFELCLEGAATSQEYNRILKLLDDQGGRCRKILRD</sequence>
<dbReference type="EMBL" id="KN823108">
    <property type="protein sequence ID" value="KIO22470.1"/>
    <property type="molecule type" value="Genomic_DNA"/>
</dbReference>
<name>A0A0C3Q261_9AGAM</name>
<feature type="compositionally biased region" description="Polar residues" evidence="1">
    <location>
        <begin position="119"/>
        <end position="133"/>
    </location>
</feature>
<dbReference type="Proteomes" id="UP000054248">
    <property type="component" value="Unassembled WGS sequence"/>
</dbReference>